<name>A0A2S0KIQ9_9ACTN</name>
<keyword evidence="1" id="KW-1133">Transmembrane helix</keyword>
<sequence>MDVSQNRVIDPRAAERRRSILLTVAAVLVLALIAVVVIVVIVNRGSDESRTGGSDVPSVVTPDGAIRVTSAPKDQTPPVIINVVEDFQCPACGMFEKTGGPVLASYHDNPKVAIDYQTLNMLDRGSIGYSTRSANAAMCVAEATGKDGDMNKWLEYHNILFANQPTEGGAGLSDSKLISLAKDSGIDGITDCVEGLQFSKWIDENSKKIMSAPDFQGTPQVKINGTVVEWQNTEDMKAKIDAAIEAAQ</sequence>
<keyword evidence="1" id="KW-0472">Membrane</keyword>
<gene>
    <name evidence="3" type="ORF">C6V83_16150</name>
</gene>
<evidence type="ECO:0000259" key="2">
    <source>
        <dbReference type="Pfam" id="PF13462"/>
    </source>
</evidence>
<evidence type="ECO:0000313" key="3">
    <source>
        <dbReference type="EMBL" id="AVM01553.1"/>
    </source>
</evidence>
<dbReference type="EMBL" id="CP027433">
    <property type="protein sequence ID" value="AVM01553.1"/>
    <property type="molecule type" value="Genomic_DNA"/>
</dbReference>
<dbReference type="Proteomes" id="UP000239814">
    <property type="component" value="Chromosome"/>
</dbReference>
<feature type="transmembrane region" description="Helical" evidence="1">
    <location>
        <begin position="20"/>
        <end position="42"/>
    </location>
</feature>
<dbReference type="InterPro" id="IPR012336">
    <property type="entry name" value="Thioredoxin-like_fold"/>
</dbReference>
<dbReference type="CDD" id="cd02972">
    <property type="entry name" value="DsbA_family"/>
    <property type="match status" value="1"/>
</dbReference>
<dbReference type="InterPro" id="IPR036249">
    <property type="entry name" value="Thioredoxin-like_sf"/>
</dbReference>
<feature type="domain" description="Thioredoxin-like fold" evidence="2">
    <location>
        <begin position="78"/>
        <end position="241"/>
    </location>
</feature>
<dbReference type="AlphaFoldDB" id="A0A2S0KIQ9"/>
<keyword evidence="4" id="KW-1185">Reference proteome</keyword>
<proteinExistence type="predicted"/>
<evidence type="ECO:0000313" key="4">
    <source>
        <dbReference type="Proteomes" id="UP000239814"/>
    </source>
</evidence>
<evidence type="ECO:0000256" key="1">
    <source>
        <dbReference type="SAM" id="Phobius"/>
    </source>
</evidence>
<dbReference type="Gene3D" id="3.40.30.10">
    <property type="entry name" value="Glutaredoxin"/>
    <property type="match status" value="1"/>
</dbReference>
<dbReference type="SUPFAM" id="SSF52833">
    <property type="entry name" value="Thioredoxin-like"/>
    <property type="match status" value="1"/>
</dbReference>
<keyword evidence="1" id="KW-0812">Transmembrane</keyword>
<reference evidence="3 4" key="1">
    <citation type="submission" date="2018-03" db="EMBL/GenBank/DDBJ databases">
        <title>Characteristics and genome of n-alkane degrading marine bacteria Gordonia iterans isolated from crude oil contaminated in Tae-an, South Korea.</title>
        <authorList>
            <person name="Lee S.-S."/>
            <person name="Kim H."/>
        </authorList>
    </citation>
    <scope>NUCLEOTIDE SEQUENCE [LARGE SCALE GENOMIC DNA]</scope>
    <source>
        <strain evidence="3 4">Co17</strain>
    </source>
</reference>
<protein>
    <submittedName>
        <fullName evidence="3">Disulfide bond formation protein DsbA</fullName>
    </submittedName>
</protein>
<organism evidence="3 4">
    <name type="scientific">Gordonia iterans</name>
    <dbReference type="NCBI Taxonomy" id="1004901"/>
    <lineage>
        <taxon>Bacteria</taxon>
        <taxon>Bacillati</taxon>
        <taxon>Actinomycetota</taxon>
        <taxon>Actinomycetes</taxon>
        <taxon>Mycobacteriales</taxon>
        <taxon>Gordoniaceae</taxon>
        <taxon>Gordonia</taxon>
    </lineage>
</organism>
<dbReference type="Pfam" id="PF13462">
    <property type="entry name" value="Thioredoxin_4"/>
    <property type="match status" value="1"/>
</dbReference>
<dbReference type="KEGG" id="git:C6V83_16150"/>
<accession>A0A2S0KIQ9</accession>